<evidence type="ECO:0000256" key="4">
    <source>
        <dbReference type="ARBA" id="ARBA00023136"/>
    </source>
</evidence>
<sequence>MLTIWLAITVIAIIIEILTIDLVSVWFGAGSIVALIAYLLNASTTIQIILFVIVTVLCAVIIRPISKKYLRGNIEKTNFDRVIGKHGLVTKTITADNKGEVKVMSTLWMATSHDNTTICQGEYCEILAVEGAHLVVKKIKE</sequence>
<evidence type="ECO:0000313" key="8">
    <source>
        <dbReference type="Proteomes" id="UP000751224"/>
    </source>
</evidence>
<feature type="transmembrane region" description="Helical" evidence="5">
    <location>
        <begin position="46"/>
        <end position="66"/>
    </location>
</feature>
<dbReference type="InterPro" id="IPR052165">
    <property type="entry name" value="Membrane_assoc_protease"/>
</dbReference>
<feature type="domain" description="NfeD-like C-terminal" evidence="6">
    <location>
        <begin position="80"/>
        <end position="138"/>
    </location>
</feature>
<keyword evidence="4 5" id="KW-0472">Membrane</keyword>
<evidence type="ECO:0000259" key="6">
    <source>
        <dbReference type="Pfam" id="PF01957"/>
    </source>
</evidence>
<dbReference type="Gene3D" id="2.40.50.140">
    <property type="entry name" value="Nucleic acid-binding proteins"/>
    <property type="match status" value="1"/>
</dbReference>
<dbReference type="Pfam" id="PF01957">
    <property type="entry name" value="NfeD"/>
    <property type="match status" value="1"/>
</dbReference>
<evidence type="ECO:0000313" key="7">
    <source>
        <dbReference type="EMBL" id="MBS5587797.1"/>
    </source>
</evidence>
<keyword evidence="2 5" id="KW-0812">Transmembrane</keyword>
<organism evidence="7 8">
    <name type="scientific">Thomasclavelia spiroformis</name>
    <dbReference type="NCBI Taxonomy" id="29348"/>
    <lineage>
        <taxon>Bacteria</taxon>
        <taxon>Bacillati</taxon>
        <taxon>Bacillota</taxon>
        <taxon>Erysipelotrichia</taxon>
        <taxon>Erysipelotrichales</taxon>
        <taxon>Coprobacillaceae</taxon>
        <taxon>Thomasclavelia</taxon>
    </lineage>
</organism>
<dbReference type="SUPFAM" id="SSF141322">
    <property type="entry name" value="NfeD domain-like"/>
    <property type="match status" value="1"/>
</dbReference>
<evidence type="ECO:0000256" key="1">
    <source>
        <dbReference type="ARBA" id="ARBA00004141"/>
    </source>
</evidence>
<comment type="subcellular location">
    <subcellularLocation>
        <location evidence="1">Membrane</location>
        <topology evidence="1">Multi-pass membrane protein</topology>
    </subcellularLocation>
</comment>
<dbReference type="InterPro" id="IPR002810">
    <property type="entry name" value="NfeD-like_C"/>
</dbReference>
<dbReference type="PANTHER" id="PTHR33507">
    <property type="entry name" value="INNER MEMBRANE PROTEIN YBBJ"/>
    <property type="match status" value="1"/>
</dbReference>
<reference evidence="7" key="1">
    <citation type="submission" date="2021-02" db="EMBL/GenBank/DDBJ databases">
        <title>Infant gut strain persistence is associated with maternal origin, phylogeny, and functional potential including surface adhesion and iron acquisition.</title>
        <authorList>
            <person name="Lou Y.C."/>
        </authorList>
    </citation>
    <scope>NUCLEOTIDE SEQUENCE</scope>
    <source>
        <strain evidence="7">L3_108_000G1_dasL3_108_000G1_metabat.metabat.11</strain>
    </source>
</reference>
<evidence type="ECO:0000256" key="2">
    <source>
        <dbReference type="ARBA" id="ARBA00022692"/>
    </source>
</evidence>
<protein>
    <submittedName>
        <fullName evidence="7">NfeD family protein</fullName>
    </submittedName>
</protein>
<feature type="transmembrane region" description="Helical" evidence="5">
    <location>
        <begin position="7"/>
        <end position="40"/>
    </location>
</feature>
<evidence type="ECO:0000256" key="3">
    <source>
        <dbReference type="ARBA" id="ARBA00022989"/>
    </source>
</evidence>
<gene>
    <name evidence="7" type="ORF">KHX14_03115</name>
</gene>
<dbReference type="InterPro" id="IPR012340">
    <property type="entry name" value="NA-bd_OB-fold"/>
</dbReference>
<dbReference type="Proteomes" id="UP000751224">
    <property type="component" value="Unassembled WGS sequence"/>
</dbReference>
<dbReference type="PANTHER" id="PTHR33507:SF3">
    <property type="entry name" value="INNER MEMBRANE PROTEIN YBBJ"/>
    <property type="match status" value="1"/>
</dbReference>
<name>A0A943I3N4_9FIRM</name>
<evidence type="ECO:0000256" key="5">
    <source>
        <dbReference type="SAM" id="Phobius"/>
    </source>
</evidence>
<accession>A0A943I3N4</accession>
<keyword evidence="3 5" id="KW-1133">Transmembrane helix</keyword>
<dbReference type="RefSeq" id="WP_297668991.1">
    <property type="nucleotide sequence ID" value="NZ_JAGZCC010000012.1"/>
</dbReference>
<dbReference type="GO" id="GO:0005886">
    <property type="term" value="C:plasma membrane"/>
    <property type="evidence" value="ECO:0007669"/>
    <property type="project" value="TreeGrafter"/>
</dbReference>
<dbReference type="EMBL" id="JAGZCC010000012">
    <property type="protein sequence ID" value="MBS5587797.1"/>
    <property type="molecule type" value="Genomic_DNA"/>
</dbReference>
<proteinExistence type="predicted"/>
<dbReference type="AlphaFoldDB" id="A0A943I3N4"/>
<comment type="caution">
    <text evidence="7">The sequence shown here is derived from an EMBL/GenBank/DDBJ whole genome shotgun (WGS) entry which is preliminary data.</text>
</comment>